<dbReference type="InterPro" id="IPR050834">
    <property type="entry name" value="Glycosyltransf_2"/>
</dbReference>
<evidence type="ECO:0000313" key="2">
    <source>
        <dbReference type="EMBL" id="GGF01952.1"/>
    </source>
</evidence>
<dbReference type="InterPro" id="IPR001173">
    <property type="entry name" value="Glyco_trans_2-like"/>
</dbReference>
<dbReference type="Pfam" id="PF00535">
    <property type="entry name" value="Glycos_transf_2"/>
    <property type="match status" value="1"/>
</dbReference>
<dbReference type="PANTHER" id="PTHR43685">
    <property type="entry name" value="GLYCOSYLTRANSFERASE"/>
    <property type="match status" value="1"/>
</dbReference>
<dbReference type="SUPFAM" id="SSF53448">
    <property type="entry name" value="Nucleotide-diphospho-sugar transferases"/>
    <property type="match status" value="1"/>
</dbReference>
<dbReference type="RefSeq" id="WP_189041962.1">
    <property type="nucleotide sequence ID" value="NZ_BMJQ01000001.1"/>
</dbReference>
<evidence type="ECO:0000259" key="1">
    <source>
        <dbReference type="Pfam" id="PF00535"/>
    </source>
</evidence>
<dbReference type="PANTHER" id="PTHR43685:SF2">
    <property type="entry name" value="GLYCOSYLTRANSFERASE 2-LIKE DOMAIN-CONTAINING PROTEIN"/>
    <property type="match status" value="1"/>
</dbReference>
<feature type="domain" description="Glycosyltransferase 2-like" evidence="1">
    <location>
        <begin position="91"/>
        <end position="208"/>
    </location>
</feature>
<dbReference type="Proteomes" id="UP000646365">
    <property type="component" value="Unassembled WGS sequence"/>
</dbReference>
<protein>
    <recommendedName>
        <fullName evidence="1">Glycosyltransferase 2-like domain-containing protein</fullName>
    </recommendedName>
</protein>
<comment type="caution">
    <text evidence="2">The sequence shown here is derived from an EMBL/GenBank/DDBJ whole genome shotgun (WGS) entry which is preliminary data.</text>
</comment>
<dbReference type="Gene3D" id="3.90.550.10">
    <property type="entry name" value="Spore Coat Polysaccharide Biosynthesis Protein SpsA, Chain A"/>
    <property type="match status" value="1"/>
</dbReference>
<organism evidence="2 3">
    <name type="scientific">Aliidongia dinghuensis</name>
    <dbReference type="NCBI Taxonomy" id="1867774"/>
    <lineage>
        <taxon>Bacteria</taxon>
        <taxon>Pseudomonadati</taxon>
        <taxon>Pseudomonadota</taxon>
        <taxon>Alphaproteobacteria</taxon>
        <taxon>Rhodospirillales</taxon>
        <taxon>Dongiaceae</taxon>
        <taxon>Aliidongia</taxon>
    </lineage>
</organism>
<reference evidence="2" key="1">
    <citation type="journal article" date="2014" name="Int. J. Syst. Evol. Microbiol.">
        <title>Complete genome sequence of Corynebacterium casei LMG S-19264T (=DSM 44701T), isolated from a smear-ripened cheese.</title>
        <authorList>
            <consortium name="US DOE Joint Genome Institute (JGI-PGF)"/>
            <person name="Walter F."/>
            <person name="Albersmeier A."/>
            <person name="Kalinowski J."/>
            <person name="Ruckert C."/>
        </authorList>
    </citation>
    <scope>NUCLEOTIDE SEQUENCE</scope>
    <source>
        <strain evidence="2">CGMCC 1.15725</strain>
    </source>
</reference>
<evidence type="ECO:0000313" key="3">
    <source>
        <dbReference type="Proteomes" id="UP000646365"/>
    </source>
</evidence>
<reference evidence="2" key="2">
    <citation type="submission" date="2020-09" db="EMBL/GenBank/DDBJ databases">
        <authorList>
            <person name="Sun Q."/>
            <person name="Zhou Y."/>
        </authorList>
    </citation>
    <scope>NUCLEOTIDE SEQUENCE</scope>
    <source>
        <strain evidence="2">CGMCC 1.15725</strain>
    </source>
</reference>
<proteinExistence type="predicted"/>
<dbReference type="EMBL" id="BMJQ01000001">
    <property type="protein sequence ID" value="GGF01952.1"/>
    <property type="molecule type" value="Genomic_DNA"/>
</dbReference>
<gene>
    <name evidence="2" type="ORF">GCM10011611_04320</name>
</gene>
<dbReference type="AlphaFoldDB" id="A0A8J2YPS3"/>
<sequence>MPYVMHDLEVTAPLPRLELPPDATGYALVLRRHGRVVGFLMKPAAGGATIEPAALAPIITAEIGEKLIEVAISEELHSADRLAASPMPSLTVAICTKDRPARLGRCLASLLPQVEQGRADGQAIEVLVVDNAPSDDQTRKVIEALPGVRYELEVRPGLDFARNRALGSASGDWIAYLDDDVVVDRGWLAGLREAWAENPDAGAFTGLVLPFELAMPSQIIFEQRGGFRRGFDKIRYGARFPANPLYPCASGIFGAGCNMAFRRDAMLALGGFDEALDTGAPLPGGGDLDAFFRIVRAGHVLVYEPQLLVYHEHRRELAALRRQYWSWGLGCMAFLAKCYHADPAVRPIIFRFFAWWIKYQIKEAVRSLRPHGPPLVMVLAEVWGGIAGIAGEYSRSMRRIERIRRAYP</sequence>
<dbReference type="InterPro" id="IPR029044">
    <property type="entry name" value="Nucleotide-diphossugar_trans"/>
</dbReference>
<accession>A0A8J2YPS3</accession>
<name>A0A8J2YPS3_9PROT</name>
<keyword evidence="3" id="KW-1185">Reference proteome</keyword>